<comment type="caution">
    <text evidence="1">The sequence shown here is derived from an EMBL/GenBank/DDBJ whole genome shotgun (WGS) entry which is preliminary data.</text>
</comment>
<dbReference type="EMBL" id="CM023489">
    <property type="protein sequence ID" value="KAH6922724.1"/>
    <property type="molecule type" value="Genomic_DNA"/>
</dbReference>
<evidence type="ECO:0000313" key="2">
    <source>
        <dbReference type="Proteomes" id="UP000821845"/>
    </source>
</evidence>
<reference evidence="1" key="1">
    <citation type="submission" date="2020-05" db="EMBL/GenBank/DDBJ databases">
        <title>Large-scale comparative analyses of tick genomes elucidate their genetic diversity and vector capacities.</title>
        <authorList>
            <person name="Jia N."/>
            <person name="Wang J."/>
            <person name="Shi W."/>
            <person name="Du L."/>
            <person name="Sun Y."/>
            <person name="Zhan W."/>
            <person name="Jiang J."/>
            <person name="Wang Q."/>
            <person name="Zhang B."/>
            <person name="Ji P."/>
            <person name="Sakyi L.B."/>
            <person name="Cui X."/>
            <person name="Yuan T."/>
            <person name="Jiang B."/>
            <person name="Yang W."/>
            <person name="Lam T.T.-Y."/>
            <person name="Chang Q."/>
            <person name="Ding S."/>
            <person name="Wang X."/>
            <person name="Zhu J."/>
            <person name="Ruan X."/>
            <person name="Zhao L."/>
            <person name="Wei J."/>
            <person name="Que T."/>
            <person name="Du C."/>
            <person name="Cheng J."/>
            <person name="Dai P."/>
            <person name="Han X."/>
            <person name="Huang E."/>
            <person name="Gao Y."/>
            <person name="Liu J."/>
            <person name="Shao H."/>
            <person name="Ye R."/>
            <person name="Li L."/>
            <person name="Wei W."/>
            <person name="Wang X."/>
            <person name="Wang C."/>
            <person name="Yang T."/>
            <person name="Huo Q."/>
            <person name="Li W."/>
            <person name="Guo W."/>
            <person name="Chen H."/>
            <person name="Zhou L."/>
            <person name="Ni X."/>
            <person name="Tian J."/>
            <person name="Zhou Y."/>
            <person name="Sheng Y."/>
            <person name="Liu T."/>
            <person name="Pan Y."/>
            <person name="Xia L."/>
            <person name="Li J."/>
            <person name="Zhao F."/>
            <person name="Cao W."/>
        </authorList>
    </citation>
    <scope>NUCLEOTIDE SEQUENCE</scope>
    <source>
        <strain evidence="1">Hyas-2018</strain>
    </source>
</reference>
<dbReference type="Proteomes" id="UP000821845">
    <property type="component" value="Chromosome 9"/>
</dbReference>
<sequence length="463" mass="52533">MLDLGRVYRFRDHPIAGVNWRPTRFVDEVPSSRACGLCRMIPRSVVLLPCAHALCQSCHVANAQGARGGRCPLDQEPFEEAECSSYDLPARKASLMTVYCWNEVHGCKFEGTIEEMLRHYENKCQFHAVGCSRCGQGVLHSEVSTHYMAGCRGAVPSAPPESMSSDPADLIFRNASIAFEELKTLLRGPNSEHLLPMIQSQMNELAEAIRNQKPELDHVVEATTPVKGKTVQWVDPISGCRLQEPVFKESPTRETITSSKPGCDSEKTSPPLKPEPFSDLPRSVLEYLRHTHTQEYPQHAFTNYDSTNVKGQLKLTRSLSTTLTWREVLGTVRYVLTLENCDESVLWQEMPTKIAEVTVLHTKDAYFTLGLSLNLRGLYARATFHGMLEGSPCPAPSFKVKAYDWKRVQRDSMDFREEPSHCKHDAGTCVHFRRRYFKNREILKSFGYIRDGKMEFEIKLTRE</sequence>
<proteinExistence type="predicted"/>
<organism evidence="1 2">
    <name type="scientific">Hyalomma asiaticum</name>
    <name type="common">Tick</name>
    <dbReference type="NCBI Taxonomy" id="266040"/>
    <lineage>
        <taxon>Eukaryota</taxon>
        <taxon>Metazoa</taxon>
        <taxon>Ecdysozoa</taxon>
        <taxon>Arthropoda</taxon>
        <taxon>Chelicerata</taxon>
        <taxon>Arachnida</taxon>
        <taxon>Acari</taxon>
        <taxon>Parasitiformes</taxon>
        <taxon>Ixodida</taxon>
        <taxon>Ixodoidea</taxon>
        <taxon>Ixodidae</taxon>
        <taxon>Hyalomminae</taxon>
        <taxon>Hyalomma</taxon>
    </lineage>
</organism>
<keyword evidence="2" id="KW-1185">Reference proteome</keyword>
<gene>
    <name evidence="1" type="ORF">HPB50_018340</name>
</gene>
<name>A0ACB7RLH9_HYAAI</name>
<protein>
    <submittedName>
        <fullName evidence="1">Uncharacterized protein</fullName>
    </submittedName>
</protein>
<accession>A0ACB7RLH9</accession>
<evidence type="ECO:0000313" key="1">
    <source>
        <dbReference type="EMBL" id="KAH6922724.1"/>
    </source>
</evidence>